<dbReference type="Pfam" id="PF08327">
    <property type="entry name" value="AHSA1"/>
    <property type="match status" value="1"/>
</dbReference>
<dbReference type="InterPro" id="IPR013538">
    <property type="entry name" value="ASHA1/2-like_C"/>
</dbReference>
<keyword evidence="4" id="KW-1185">Reference proteome</keyword>
<reference evidence="3" key="2">
    <citation type="submission" date="2020-09" db="EMBL/GenBank/DDBJ databases">
        <authorList>
            <person name="Sun Q."/>
            <person name="Zhou Y."/>
        </authorList>
    </citation>
    <scope>NUCLEOTIDE SEQUENCE</scope>
    <source>
        <strain evidence="3">CGMCC 1.15290</strain>
    </source>
</reference>
<dbReference type="EMBL" id="BMIB01000003">
    <property type="protein sequence ID" value="GGH73664.1"/>
    <property type="molecule type" value="Genomic_DNA"/>
</dbReference>
<protein>
    <recommendedName>
        <fullName evidence="2">Activator of Hsp90 ATPase homologue 1/2-like C-terminal domain-containing protein</fullName>
    </recommendedName>
</protein>
<comment type="caution">
    <text evidence="3">The sequence shown here is derived from an EMBL/GenBank/DDBJ whole genome shotgun (WGS) entry which is preliminary data.</text>
</comment>
<evidence type="ECO:0000256" key="1">
    <source>
        <dbReference type="ARBA" id="ARBA00006817"/>
    </source>
</evidence>
<sequence>MERKQFITTIQASPEKIWQVLWGKDTYPQWTRVFSEGSRAETDWQKGSRVLFLDNNGDGMIALIRDAVPNEYMSIEHQGEIIDGKEDTESAKVKEWAGAQENYRLTPNGNSTQLVVEMDMAPDFEKMFTEIMPKALALVKEIAEKQ</sequence>
<evidence type="ECO:0000313" key="4">
    <source>
        <dbReference type="Proteomes" id="UP000627292"/>
    </source>
</evidence>
<dbReference type="SUPFAM" id="SSF55961">
    <property type="entry name" value="Bet v1-like"/>
    <property type="match status" value="1"/>
</dbReference>
<accession>A0A917J0E2</accession>
<dbReference type="Gene3D" id="3.30.530.20">
    <property type="match status" value="1"/>
</dbReference>
<dbReference type="InterPro" id="IPR023393">
    <property type="entry name" value="START-like_dom_sf"/>
</dbReference>
<evidence type="ECO:0000259" key="2">
    <source>
        <dbReference type="Pfam" id="PF08327"/>
    </source>
</evidence>
<dbReference type="Proteomes" id="UP000627292">
    <property type="component" value="Unassembled WGS sequence"/>
</dbReference>
<evidence type="ECO:0000313" key="3">
    <source>
        <dbReference type="EMBL" id="GGH73664.1"/>
    </source>
</evidence>
<feature type="domain" description="Activator of Hsp90 ATPase homologue 1/2-like C-terminal" evidence="2">
    <location>
        <begin position="12"/>
        <end position="125"/>
    </location>
</feature>
<dbReference type="AlphaFoldDB" id="A0A917J0E2"/>
<organism evidence="3 4">
    <name type="scientific">Filimonas zeae</name>
    <dbReference type="NCBI Taxonomy" id="1737353"/>
    <lineage>
        <taxon>Bacteria</taxon>
        <taxon>Pseudomonadati</taxon>
        <taxon>Bacteroidota</taxon>
        <taxon>Chitinophagia</taxon>
        <taxon>Chitinophagales</taxon>
        <taxon>Chitinophagaceae</taxon>
        <taxon>Filimonas</taxon>
    </lineage>
</organism>
<dbReference type="RefSeq" id="WP_188954682.1">
    <property type="nucleotide sequence ID" value="NZ_BMIB01000003.1"/>
</dbReference>
<proteinExistence type="inferred from homology"/>
<reference evidence="3" key="1">
    <citation type="journal article" date="2014" name="Int. J. Syst. Evol. Microbiol.">
        <title>Complete genome sequence of Corynebacterium casei LMG S-19264T (=DSM 44701T), isolated from a smear-ripened cheese.</title>
        <authorList>
            <consortium name="US DOE Joint Genome Institute (JGI-PGF)"/>
            <person name="Walter F."/>
            <person name="Albersmeier A."/>
            <person name="Kalinowski J."/>
            <person name="Ruckert C."/>
        </authorList>
    </citation>
    <scope>NUCLEOTIDE SEQUENCE</scope>
    <source>
        <strain evidence="3">CGMCC 1.15290</strain>
    </source>
</reference>
<name>A0A917J0E2_9BACT</name>
<comment type="similarity">
    <text evidence="1">Belongs to the AHA1 family.</text>
</comment>
<gene>
    <name evidence="3" type="ORF">GCM10011379_35420</name>
</gene>